<dbReference type="Proteomes" id="UP000027647">
    <property type="component" value="Unassembled WGS sequence"/>
</dbReference>
<dbReference type="OrthoDB" id="9813144at2"/>
<protein>
    <submittedName>
        <fullName evidence="2">Membrane protein</fullName>
    </submittedName>
</protein>
<name>A0A074MYM3_ERYLO</name>
<dbReference type="STRING" id="1044.EH31_06745"/>
<evidence type="ECO:0000256" key="1">
    <source>
        <dbReference type="SAM" id="SignalP"/>
    </source>
</evidence>
<keyword evidence="1" id="KW-0732">Signal</keyword>
<proteinExistence type="predicted"/>
<dbReference type="InterPro" id="IPR007497">
    <property type="entry name" value="SIMPL/DUF541"/>
</dbReference>
<organism evidence="2 3">
    <name type="scientific">Erythrobacter longus</name>
    <dbReference type="NCBI Taxonomy" id="1044"/>
    <lineage>
        <taxon>Bacteria</taxon>
        <taxon>Pseudomonadati</taxon>
        <taxon>Pseudomonadota</taxon>
        <taxon>Alphaproteobacteria</taxon>
        <taxon>Sphingomonadales</taxon>
        <taxon>Erythrobacteraceae</taxon>
        <taxon>Erythrobacter/Porphyrobacter group</taxon>
        <taxon>Erythrobacter</taxon>
    </lineage>
</organism>
<dbReference type="RefSeq" id="WP_034959187.1">
    <property type="nucleotide sequence ID" value="NZ_JMIW01000002.1"/>
</dbReference>
<dbReference type="Gene3D" id="3.30.110.170">
    <property type="entry name" value="Protein of unknown function (DUF541), domain 1"/>
    <property type="match status" value="1"/>
</dbReference>
<dbReference type="GO" id="GO:0006974">
    <property type="term" value="P:DNA damage response"/>
    <property type="evidence" value="ECO:0007669"/>
    <property type="project" value="TreeGrafter"/>
</dbReference>
<dbReference type="AlphaFoldDB" id="A0A074MYM3"/>
<accession>A0A074MYM3</accession>
<keyword evidence="3" id="KW-1185">Reference proteome</keyword>
<feature type="signal peptide" evidence="1">
    <location>
        <begin position="1"/>
        <end position="22"/>
    </location>
</feature>
<dbReference type="Gene3D" id="3.30.70.2970">
    <property type="entry name" value="Protein of unknown function (DUF541), domain 2"/>
    <property type="match status" value="1"/>
</dbReference>
<comment type="caution">
    <text evidence="2">The sequence shown here is derived from an EMBL/GenBank/DDBJ whole genome shotgun (WGS) entry which is preliminary data.</text>
</comment>
<dbReference type="eggNOG" id="COG2968">
    <property type="taxonomic scope" value="Bacteria"/>
</dbReference>
<dbReference type="EMBL" id="JMIW01000002">
    <property type="protein sequence ID" value="KEO90732.1"/>
    <property type="molecule type" value="Genomic_DNA"/>
</dbReference>
<dbReference type="PANTHER" id="PTHR34387:SF1">
    <property type="entry name" value="PERIPLASMIC IMMUNOGENIC PROTEIN"/>
    <property type="match status" value="1"/>
</dbReference>
<feature type="chain" id="PRO_5001697430" evidence="1">
    <location>
        <begin position="23"/>
        <end position="244"/>
    </location>
</feature>
<gene>
    <name evidence="2" type="ORF">EH31_06745</name>
</gene>
<dbReference type="InterPro" id="IPR052022">
    <property type="entry name" value="26kDa_periplasmic_antigen"/>
</dbReference>
<dbReference type="PANTHER" id="PTHR34387">
    <property type="entry name" value="SLR1258 PROTEIN"/>
    <property type="match status" value="1"/>
</dbReference>
<reference evidence="2 3" key="1">
    <citation type="submission" date="2014-04" db="EMBL/GenBank/DDBJ databases">
        <title>A comprehensive comparison of genomes of Erythrobacter spp. strains.</title>
        <authorList>
            <person name="Zheng Q."/>
        </authorList>
    </citation>
    <scope>NUCLEOTIDE SEQUENCE [LARGE SCALE GENOMIC DNA]</scope>
    <source>
        <strain evidence="2 3">DSM 6997</strain>
    </source>
</reference>
<dbReference type="Pfam" id="PF04402">
    <property type="entry name" value="SIMPL"/>
    <property type="match status" value="1"/>
</dbReference>
<evidence type="ECO:0000313" key="3">
    <source>
        <dbReference type="Proteomes" id="UP000027647"/>
    </source>
</evidence>
<sequence>MIRYALSAAAAAMLVAPVAANAQEVEISANGPVIELSVYESVTADPDLVTIGAGVTSEAKTAVEAMRMNARQMQGVIDRIKALGVPDKDIQTTGINLNAQYDYDRETQRQIFRGYQVSNRVSVNLRDVQETGAALDALVVAGATDLSGPSFSIEDDTEAKALARKRAIERAQERASEYAAMFGYDGVSVLAVSESIQGRGPVAQMAMRSAPVEADMVASAPVQPGQVSTGVSLSIKYEMVRAGE</sequence>
<evidence type="ECO:0000313" key="2">
    <source>
        <dbReference type="EMBL" id="KEO90732.1"/>
    </source>
</evidence>